<evidence type="ECO:0000313" key="1">
    <source>
        <dbReference type="EMBL" id="QBK91368.1"/>
    </source>
</evidence>
<name>A0A481Z693_9VIRU</name>
<gene>
    <name evidence="1" type="ORF">LCPAC202_03420</name>
</gene>
<proteinExistence type="predicted"/>
<sequence>MAHQLNNTLISELPLEDIMKYFGMVETDLMVLTDCNSQAEIRLALGERYLVLNPTCSRDILRGSQEDLRIERENRLHGDTGNK</sequence>
<dbReference type="EMBL" id="MK500532">
    <property type="protein sequence ID" value="QBK91368.1"/>
    <property type="molecule type" value="Genomic_DNA"/>
</dbReference>
<reference evidence="1" key="1">
    <citation type="journal article" date="2019" name="MBio">
        <title>Virus Genomes from Deep Sea Sediments Expand the Ocean Megavirome and Support Independent Origins of Viral Gigantism.</title>
        <authorList>
            <person name="Backstrom D."/>
            <person name="Yutin N."/>
            <person name="Jorgensen S.L."/>
            <person name="Dharamshi J."/>
            <person name="Homa F."/>
            <person name="Zaremba-Niedwiedzka K."/>
            <person name="Spang A."/>
            <person name="Wolf Y.I."/>
            <person name="Koonin E.V."/>
            <person name="Ettema T.J."/>
        </authorList>
    </citation>
    <scope>NUCLEOTIDE SEQUENCE</scope>
</reference>
<protein>
    <submittedName>
        <fullName evidence="1">Uncharacterized protein</fullName>
    </submittedName>
</protein>
<accession>A0A481Z693</accession>
<organism evidence="1">
    <name type="scientific">Pithovirus LCPAC202</name>
    <dbReference type="NCBI Taxonomy" id="2506592"/>
    <lineage>
        <taxon>Viruses</taxon>
        <taxon>Pithoviruses</taxon>
    </lineage>
</organism>